<proteinExistence type="predicted"/>
<name>A0AC34GQ27_9BILA</name>
<dbReference type="Proteomes" id="UP000887579">
    <property type="component" value="Unplaced"/>
</dbReference>
<accession>A0AC34GQ27</accession>
<dbReference type="WBParaSite" id="ES5_v2.g6609.t1">
    <property type="protein sequence ID" value="ES5_v2.g6609.t1"/>
    <property type="gene ID" value="ES5_v2.g6609"/>
</dbReference>
<sequence>MDKKLQIHDNDFEPNQSIIIYETLPALQLAQQSGKIRYIGITGYCTQKIIEVIKQSTVKIDVFMSYSRASLNDNSLGEHIPFFKARNMAVLNAAPFSQGLLTEKGPSLWHPASARVVEVTREAVKYCQEKHISIEKLALHYSLNFPGIDVCVVGAENSAQVMINLHIAWLNSALQPLESRVLGRLMRRMASRSLAHFGSKTAIRFLRVQPAKCLASGVSAREYSTQKSSVHTSAVTLAAAQAEAKQASPKATAASGSKGRITAVIGAVVDVQFDEALPPILNALQVTGRTPKLILEVSQHLGDNVVRCIAMDGTEGLVRGQDVVDTGNPITIPVGPETLGRIMNVIGDPIDERGPINTKAYAPIHAEAPEFVDMSVEQEILVTGIKVVDLLAPYSKGGKIGLFGGAGVGKTVLIMELINNVAKAHGGFSVFAGVGERTREGNDLYHEMIEGGVIDLKGKNSKVSLVYGQMNEPPGARARVCLTGLSVAEYFRDQEGQDVLLFIDNIFRFTQAGSEVSALLGRIPSAVGYQPTLATDMGGMQERITTTKKGSITSVQAIYVPADDLTDPAPATTFAHLDATTVLSRGIAELAIYPAVDPLDSTSRIMDPNIVGQRHYDVARGVQKILQDYKSLQDIIAILGMDELSEDDKLTVSRARKIQRFLSQPFQVAEVFTGHQGKFVSLEQTIDGFESVNLITSLKSLSICKVLLMMSTRRLRNSLNRSKERKHLIRFYFFDVLCLEVYRFSDKRCLYLCCLI</sequence>
<organism evidence="1 2">
    <name type="scientific">Panagrolaimus sp. ES5</name>
    <dbReference type="NCBI Taxonomy" id="591445"/>
    <lineage>
        <taxon>Eukaryota</taxon>
        <taxon>Metazoa</taxon>
        <taxon>Ecdysozoa</taxon>
        <taxon>Nematoda</taxon>
        <taxon>Chromadorea</taxon>
        <taxon>Rhabditida</taxon>
        <taxon>Tylenchina</taxon>
        <taxon>Panagrolaimomorpha</taxon>
        <taxon>Panagrolaimoidea</taxon>
        <taxon>Panagrolaimidae</taxon>
        <taxon>Panagrolaimus</taxon>
    </lineage>
</organism>
<protein>
    <submittedName>
        <fullName evidence="2">ATP synthase subunit beta</fullName>
    </submittedName>
</protein>
<reference evidence="2" key="1">
    <citation type="submission" date="2022-11" db="UniProtKB">
        <authorList>
            <consortium name="WormBaseParasite"/>
        </authorList>
    </citation>
    <scope>IDENTIFICATION</scope>
</reference>
<evidence type="ECO:0000313" key="2">
    <source>
        <dbReference type="WBParaSite" id="ES5_v2.g6609.t1"/>
    </source>
</evidence>
<evidence type="ECO:0000313" key="1">
    <source>
        <dbReference type="Proteomes" id="UP000887579"/>
    </source>
</evidence>